<evidence type="ECO:0000259" key="2">
    <source>
        <dbReference type="Pfam" id="PF01592"/>
    </source>
</evidence>
<dbReference type="Pfam" id="PF01592">
    <property type="entry name" value="NifU_N"/>
    <property type="match status" value="1"/>
</dbReference>
<dbReference type="FunFam" id="3.90.1010.10:FF:000002">
    <property type="entry name" value="Iron-sulfur cluster assembly scaffold protein NifU"/>
    <property type="match status" value="1"/>
</dbReference>
<dbReference type="EMBL" id="PKGZ01000001">
    <property type="protein sequence ID" value="PKY91899.1"/>
    <property type="molecule type" value="Genomic_DNA"/>
</dbReference>
<dbReference type="NCBIfam" id="TIGR01994">
    <property type="entry name" value="SUF_scaf_2"/>
    <property type="match status" value="1"/>
</dbReference>
<dbReference type="GO" id="GO:0016226">
    <property type="term" value="P:iron-sulfur cluster assembly"/>
    <property type="evidence" value="ECO:0007669"/>
    <property type="project" value="InterPro"/>
</dbReference>
<protein>
    <submittedName>
        <fullName evidence="3">SUF system NifU family Fe-S cluster assembly protein</fullName>
    </submittedName>
</protein>
<accession>A0A109RC98</accession>
<dbReference type="InterPro" id="IPR002871">
    <property type="entry name" value="NIF_FeS_clus_asmbl_NifU_N"/>
</dbReference>
<dbReference type="KEGG" id="acg:AWM71_03165"/>
<dbReference type="CDD" id="cd06664">
    <property type="entry name" value="IscU_like"/>
    <property type="match status" value="1"/>
</dbReference>
<sequence>MRLSQLEDLYQEIILDHYRHPHHYGSLDHPDYQIEMINPSCGDMLMLEAKVDANEKLIQLGFHGSGCAISIASASVMTDLLEGKTLQEAKHLSHSFSKMITEPQIDIEALKDELKEAVILSGVRQFPARVKCATIAWQAVQKINLQNKDK</sequence>
<evidence type="ECO:0000256" key="1">
    <source>
        <dbReference type="ARBA" id="ARBA00006420"/>
    </source>
</evidence>
<gene>
    <name evidence="3" type="ORF">CYJ27_00190</name>
</gene>
<dbReference type="SUPFAM" id="SSF82649">
    <property type="entry name" value="SufE/NifU"/>
    <property type="match status" value="1"/>
</dbReference>
<comment type="similarity">
    <text evidence="1">Belongs to the NifU family.</text>
</comment>
<dbReference type="PANTHER" id="PTHR10093">
    <property type="entry name" value="IRON-SULFUR CLUSTER ASSEMBLY ENZYME NIFU HOMOLOG"/>
    <property type="match status" value="1"/>
</dbReference>
<dbReference type="GO" id="GO:0051536">
    <property type="term" value="F:iron-sulfur cluster binding"/>
    <property type="evidence" value="ECO:0007669"/>
    <property type="project" value="InterPro"/>
</dbReference>
<name>A0A109RC98_9LACT</name>
<dbReference type="Proteomes" id="UP000234775">
    <property type="component" value="Unassembled WGS sequence"/>
</dbReference>
<feature type="domain" description="NIF system FeS cluster assembly NifU N-terminal" evidence="2">
    <location>
        <begin position="10"/>
        <end position="132"/>
    </location>
</feature>
<comment type="caution">
    <text evidence="3">The sequence shown here is derived from an EMBL/GenBank/DDBJ whole genome shotgun (WGS) entry which is preliminary data.</text>
</comment>
<dbReference type="AlphaFoldDB" id="A0A109RC98"/>
<keyword evidence="4" id="KW-1185">Reference proteome</keyword>
<dbReference type="Gene3D" id="3.90.1010.10">
    <property type="match status" value="1"/>
</dbReference>
<proteinExistence type="inferred from homology"/>
<dbReference type="RefSeq" id="WP_060776627.1">
    <property type="nucleotide sequence ID" value="NZ_CP014159.1"/>
</dbReference>
<evidence type="ECO:0000313" key="3">
    <source>
        <dbReference type="EMBL" id="PKY91899.1"/>
    </source>
</evidence>
<evidence type="ECO:0000313" key="4">
    <source>
        <dbReference type="Proteomes" id="UP000234775"/>
    </source>
</evidence>
<organism evidence="3 4">
    <name type="scientific">Aerococcus christensenii</name>
    <dbReference type="NCBI Taxonomy" id="87541"/>
    <lineage>
        <taxon>Bacteria</taxon>
        <taxon>Bacillati</taxon>
        <taxon>Bacillota</taxon>
        <taxon>Bacilli</taxon>
        <taxon>Lactobacillales</taxon>
        <taxon>Aerococcaceae</taxon>
        <taxon>Aerococcus</taxon>
    </lineage>
</organism>
<dbReference type="GO" id="GO:0005506">
    <property type="term" value="F:iron ion binding"/>
    <property type="evidence" value="ECO:0007669"/>
    <property type="project" value="InterPro"/>
</dbReference>
<reference evidence="3 4" key="1">
    <citation type="submission" date="2017-12" db="EMBL/GenBank/DDBJ databases">
        <title>Phylogenetic diversity of female urinary microbiome.</title>
        <authorList>
            <person name="Thomas-White K."/>
            <person name="Wolfe A.J."/>
        </authorList>
    </citation>
    <scope>NUCLEOTIDE SEQUENCE [LARGE SCALE GENOMIC DNA]</scope>
    <source>
        <strain evidence="3 4">UMB0844</strain>
    </source>
</reference>